<keyword evidence="7 8" id="KW-0472">Membrane</keyword>
<evidence type="ECO:0000313" key="10">
    <source>
        <dbReference type="EMBL" id="UQX13283.1"/>
    </source>
</evidence>
<dbReference type="PROSITE" id="PS50850">
    <property type="entry name" value="MFS"/>
    <property type="match status" value="1"/>
</dbReference>
<dbReference type="Gene3D" id="1.20.1250.20">
    <property type="entry name" value="MFS general substrate transporter like domains"/>
    <property type="match status" value="1"/>
</dbReference>
<dbReference type="InterPro" id="IPR011701">
    <property type="entry name" value="MFS"/>
</dbReference>
<dbReference type="Proteomes" id="UP001056610">
    <property type="component" value="Chromosome"/>
</dbReference>
<feature type="transmembrane region" description="Helical" evidence="8">
    <location>
        <begin position="272"/>
        <end position="294"/>
    </location>
</feature>
<dbReference type="NCBIfam" id="TIGR00711">
    <property type="entry name" value="efflux_EmrB"/>
    <property type="match status" value="1"/>
</dbReference>
<evidence type="ECO:0000256" key="7">
    <source>
        <dbReference type="ARBA" id="ARBA00023136"/>
    </source>
</evidence>
<name>A0ABY4QSI2_9MYCO</name>
<feature type="transmembrane region" description="Helical" evidence="8">
    <location>
        <begin position="336"/>
        <end position="355"/>
    </location>
</feature>
<evidence type="ECO:0000256" key="4">
    <source>
        <dbReference type="ARBA" id="ARBA00022475"/>
    </source>
</evidence>
<dbReference type="InterPro" id="IPR036259">
    <property type="entry name" value="MFS_trans_sf"/>
</dbReference>
<evidence type="ECO:0000256" key="3">
    <source>
        <dbReference type="ARBA" id="ARBA00022448"/>
    </source>
</evidence>
<dbReference type="SUPFAM" id="SSF103473">
    <property type="entry name" value="MFS general substrate transporter"/>
    <property type="match status" value="1"/>
</dbReference>
<evidence type="ECO:0000256" key="1">
    <source>
        <dbReference type="ARBA" id="ARBA00004651"/>
    </source>
</evidence>
<dbReference type="Gene3D" id="1.20.1720.10">
    <property type="entry name" value="Multidrug resistance protein D"/>
    <property type="match status" value="1"/>
</dbReference>
<evidence type="ECO:0000256" key="5">
    <source>
        <dbReference type="ARBA" id="ARBA00022692"/>
    </source>
</evidence>
<reference evidence="10" key="1">
    <citation type="submission" date="2022-05" db="EMBL/GenBank/DDBJ databases">
        <title>A methanotrophic Mycobacterium dominates a cave microbial ecosystem.</title>
        <authorList>
            <person name="Van Spanning R.J.M."/>
            <person name="Guan Q."/>
            <person name="Melkonian C."/>
            <person name="Gallant J."/>
            <person name="Polerecky L."/>
            <person name="Flot J.-F."/>
            <person name="Brandt B.W."/>
            <person name="Braster M."/>
            <person name="Iturbe Espinoza P."/>
            <person name="Aerts J."/>
            <person name="Meima-Franke M."/>
            <person name="Piersma S.R."/>
            <person name="Bunduc C."/>
            <person name="Ummels R."/>
            <person name="Pain A."/>
            <person name="Fleming E.J."/>
            <person name="van der Wel N."/>
            <person name="Gherman V.D."/>
            <person name="Sarbu S.M."/>
            <person name="Bodelier P.L.E."/>
            <person name="Bitter W."/>
        </authorList>
    </citation>
    <scope>NUCLEOTIDE SEQUENCE</scope>
    <source>
        <strain evidence="10">Sulfur Cave</strain>
    </source>
</reference>
<keyword evidence="4" id="KW-1003">Cell membrane</keyword>
<feature type="domain" description="Major facilitator superfamily (MFS) profile" evidence="9">
    <location>
        <begin position="15"/>
        <end position="503"/>
    </location>
</feature>
<dbReference type="PANTHER" id="PTHR42718:SF9">
    <property type="entry name" value="MAJOR FACILITATOR SUPERFAMILY MULTIDRUG TRANSPORTER MFSC"/>
    <property type="match status" value="1"/>
</dbReference>
<feature type="transmembrane region" description="Helical" evidence="8">
    <location>
        <begin position="48"/>
        <end position="69"/>
    </location>
</feature>
<evidence type="ECO:0000256" key="6">
    <source>
        <dbReference type="ARBA" id="ARBA00022989"/>
    </source>
</evidence>
<organism evidence="10 11">
    <name type="scientific">Candidatus Mycobacterium methanotrophicum</name>
    <dbReference type="NCBI Taxonomy" id="2943498"/>
    <lineage>
        <taxon>Bacteria</taxon>
        <taxon>Bacillati</taxon>
        <taxon>Actinomycetota</taxon>
        <taxon>Actinomycetes</taxon>
        <taxon>Mycobacteriales</taxon>
        <taxon>Mycobacteriaceae</taxon>
        <taxon>Mycobacterium</taxon>
    </lineage>
</organism>
<dbReference type="EMBL" id="CP097320">
    <property type="protein sequence ID" value="UQX13283.1"/>
    <property type="molecule type" value="Genomic_DNA"/>
</dbReference>
<feature type="transmembrane region" description="Helical" evidence="8">
    <location>
        <begin position="106"/>
        <end position="127"/>
    </location>
</feature>
<keyword evidence="11" id="KW-1185">Reference proteome</keyword>
<comment type="subcellular location">
    <subcellularLocation>
        <location evidence="1">Cell membrane</location>
        <topology evidence="1">Multi-pass membrane protein</topology>
    </subcellularLocation>
</comment>
<feature type="transmembrane region" description="Helical" evidence="8">
    <location>
        <begin position="306"/>
        <end position="324"/>
    </location>
</feature>
<keyword evidence="6 8" id="KW-1133">Transmembrane helix</keyword>
<feature type="transmembrane region" description="Helical" evidence="8">
    <location>
        <begin position="139"/>
        <end position="162"/>
    </location>
</feature>
<sequence length="516" mass="54729">MPDYPDTLDGGLLRIAGVCILASVMAILDTSVVSVAQRTFITEFRSTQAVVAWTMTGYTLALATVIPLAGWASDRFGTKRLFIGSVLWFTLGSLLCAMASNIAALIAFRVIQGLGGGMLLPLTLIILTREAGPRRLGRLMAVLGIPMLLGPMVGPVLGGWLIDVYSWEWIFLINLPLGVIVLFLAAVVFHKDRPMPSETFDFTGMALLSPGLAMLLFGISSVPRSGTFTDYHVCMPAVVGLGLITAFVVHALNRAQHPLIDLRLFENRVVTLANSSMFLFAVGFFGVALLYPSYFQQLLHQTPMQSGLHLIPQGLGAMATMPLAGTMMDKRGPRNVLLVGIALVSIGLAVFAYGASKQAGYQPTLLVGLVITGMGLGSTMTPLNGAAVQTLAPHQIARGSTLISVNHHVAGSVGTALMSVILTSQFNRSQTITTANALGILRGKPGRYGPPIHSSAPSPHAVTPEFTSQLMHDLSHAYMLVVVVAVILVALTLLPTALLPKKPPLAAKRLAPAPTC</sequence>
<protein>
    <submittedName>
        <fullName evidence="10">DHA2 family efflux MFS transporter permease subunit</fullName>
    </submittedName>
</protein>
<feature type="transmembrane region" description="Helical" evidence="8">
    <location>
        <begin position="12"/>
        <end position="36"/>
    </location>
</feature>
<dbReference type="PANTHER" id="PTHR42718">
    <property type="entry name" value="MAJOR FACILITATOR SUPERFAMILY MULTIDRUG TRANSPORTER MFSC"/>
    <property type="match status" value="1"/>
</dbReference>
<evidence type="ECO:0000256" key="8">
    <source>
        <dbReference type="SAM" id="Phobius"/>
    </source>
</evidence>
<accession>A0ABY4QSI2</accession>
<evidence type="ECO:0000259" key="9">
    <source>
        <dbReference type="PROSITE" id="PS50850"/>
    </source>
</evidence>
<dbReference type="CDD" id="cd17503">
    <property type="entry name" value="MFS_LmrB_MDR_like"/>
    <property type="match status" value="1"/>
</dbReference>
<dbReference type="InterPro" id="IPR020846">
    <property type="entry name" value="MFS_dom"/>
</dbReference>
<gene>
    <name evidence="10" type="ORF">M5I08_22375</name>
</gene>
<keyword evidence="5 8" id="KW-0812">Transmembrane</keyword>
<dbReference type="InterPro" id="IPR004638">
    <property type="entry name" value="EmrB-like"/>
</dbReference>
<evidence type="ECO:0000313" key="11">
    <source>
        <dbReference type="Proteomes" id="UP001056610"/>
    </source>
</evidence>
<feature type="transmembrane region" description="Helical" evidence="8">
    <location>
        <begin position="477"/>
        <end position="499"/>
    </location>
</feature>
<feature type="transmembrane region" description="Helical" evidence="8">
    <location>
        <begin position="81"/>
        <end position="100"/>
    </location>
</feature>
<feature type="transmembrane region" description="Helical" evidence="8">
    <location>
        <begin position="202"/>
        <end position="222"/>
    </location>
</feature>
<feature type="transmembrane region" description="Helical" evidence="8">
    <location>
        <begin position="168"/>
        <end position="190"/>
    </location>
</feature>
<comment type="similarity">
    <text evidence="2">Belongs to the major facilitator superfamily. EmrB family.</text>
</comment>
<dbReference type="Pfam" id="PF07690">
    <property type="entry name" value="MFS_1"/>
    <property type="match status" value="1"/>
</dbReference>
<keyword evidence="3" id="KW-0813">Transport</keyword>
<proteinExistence type="inferred from homology"/>
<evidence type="ECO:0000256" key="2">
    <source>
        <dbReference type="ARBA" id="ARBA00008537"/>
    </source>
</evidence>
<feature type="transmembrane region" description="Helical" evidence="8">
    <location>
        <begin position="228"/>
        <end position="252"/>
    </location>
</feature>